<evidence type="ECO:0000313" key="1">
    <source>
        <dbReference type="Ensembl" id="ENSPNYP00000030844.1"/>
    </source>
</evidence>
<dbReference type="Ensembl" id="ENSPNYT00000031593.1">
    <property type="protein sequence ID" value="ENSPNYP00000030844.1"/>
    <property type="gene ID" value="ENSPNYG00000023251.1"/>
</dbReference>
<dbReference type="GeneTree" id="ENSGT01030000235076"/>
<accession>A0A3B4H8U4</accession>
<dbReference type="Gene3D" id="2.30.29.30">
    <property type="entry name" value="Pleckstrin-homology domain (PH domain)/Phosphotyrosine-binding domain (PTB)"/>
    <property type="match status" value="1"/>
</dbReference>
<organism evidence="1">
    <name type="scientific">Pundamilia nyererei</name>
    <dbReference type="NCBI Taxonomy" id="303518"/>
    <lineage>
        <taxon>Eukaryota</taxon>
        <taxon>Metazoa</taxon>
        <taxon>Chordata</taxon>
        <taxon>Craniata</taxon>
        <taxon>Vertebrata</taxon>
        <taxon>Euteleostomi</taxon>
        <taxon>Actinopterygii</taxon>
        <taxon>Neopterygii</taxon>
        <taxon>Teleostei</taxon>
        <taxon>Neoteleostei</taxon>
        <taxon>Acanthomorphata</taxon>
        <taxon>Ovalentaria</taxon>
        <taxon>Cichlomorphae</taxon>
        <taxon>Cichliformes</taxon>
        <taxon>Cichlidae</taxon>
        <taxon>African cichlids</taxon>
        <taxon>Pseudocrenilabrinae</taxon>
        <taxon>Haplochromini</taxon>
        <taxon>Pundamilia</taxon>
    </lineage>
</organism>
<reference evidence="1" key="1">
    <citation type="submission" date="2023-09" db="UniProtKB">
        <authorList>
            <consortium name="Ensembl"/>
        </authorList>
    </citation>
    <scope>IDENTIFICATION</scope>
</reference>
<sequence>IDPRIASWGAKMEVEGEEDEVRYKLTMIGFRKVHHLTTMAMLPWVVAEISRSQPGEREQVFLCVSASRVRCVSTLGESLVWDPLTHTVLFECLPHHVTKLIHNSQEPSSFACLVKGTQTCACYVFQCQYRTKVCISVCACVLGFNYFNQQSGRAFEAVEINYTCMQSYKTKRVSQ</sequence>
<evidence type="ECO:0008006" key="2">
    <source>
        <dbReference type="Google" id="ProtNLM"/>
    </source>
</evidence>
<dbReference type="AlphaFoldDB" id="A0A3B4H8U4"/>
<name>A0A3B4H8U4_9CICH</name>
<proteinExistence type="predicted"/>
<dbReference type="InterPro" id="IPR011993">
    <property type="entry name" value="PH-like_dom_sf"/>
</dbReference>
<dbReference type="STRING" id="303518.ENSPNYP00000030844"/>
<protein>
    <recommendedName>
        <fullName evidence="2">PID domain-containing protein</fullName>
    </recommendedName>
</protein>
<dbReference type="SUPFAM" id="SSF50729">
    <property type="entry name" value="PH domain-like"/>
    <property type="match status" value="1"/>
</dbReference>